<keyword evidence="2" id="KW-1185">Reference proteome</keyword>
<protein>
    <submittedName>
        <fullName evidence="1">Uncharacterized protein</fullName>
    </submittedName>
</protein>
<dbReference type="EMBL" id="CAAALY010247896">
    <property type="protein sequence ID" value="VEL34549.1"/>
    <property type="molecule type" value="Genomic_DNA"/>
</dbReference>
<dbReference type="Proteomes" id="UP000784294">
    <property type="component" value="Unassembled WGS sequence"/>
</dbReference>
<accession>A0A3S5C4D3</accession>
<evidence type="ECO:0000313" key="1">
    <source>
        <dbReference type="EMBL" id="VEL34549.1"/>
    </source>
</evidence>
<dbReference type="AlphaFoldDB" id="A0A3S5C4D3"/>
<sequence>MIIEAPTSGPHVLLAEQCGGFGIGLATRGFDVDLDGSPELLVTSWQHQPSLLLFTQASRLVAHCRVSVPPVVTSRDIKAGDRIPVSFLASL</sequence>
<name>A0A3S5C4D3_9PLAT</name>
<evidence type="ECO:0000313" key="2">
    <source>
        <dbReference type="Proteomes" id="UP000784294"/>
    </source>
</evidence>
<comment type="caution">
    <text evidence="1">The sequence shown here is derived from an EMBL/GenBank/DDBJ whole genome shotgun (WGS) entry which is preliminary data.</text>
</comment>
<proteinExistence type="predicted"/>
<organism evidence="1 2">
    <name type="scientific">Protopolystoma xenopodis</name>
    <dbReference type="NCBI Taxonomy" id="117903"/>
    <lineage>
        <taxon>Eukaryota</taxon>
        <taxon>Metazoa</taxon>
        <taxon>Spiralia</taxon>
        <taxon>Lophotrochozoa</taxon>
        <taxon>Platyhelminthes</taxon>
        <taxon>Monogenea</taxon>
        <taxon>Polyopisthocotylea</taxon>
        <taxon>Polystomatidea</taxon>
        <taxon>Polystomatidae</taxon>
        <taxon>Protopolystoma</taxon>
    </lineage>
</organism>
<gene>
    <name evidence="1" type="ORF">PXEA_LOCUS27989</name>
</gene>
<reference evidence="1" key="1">
    <citation type="submission" date="2018-11" db="EMBL/GenBank/DDBJ databases">
        <authorList>
            <consortium name="Pathogen Informatics"/>
        </authorList>
    </citation>
    <scope>NUCLEOTIDE SEQUENCE</scope>
</reference>